<keyword evidence="3" id="KW-1185">Reference proteome</keyword>
<sequence>MKPVVAVGPDRNVGGGYGDGEADADVDTAFEVTCLNEDDTGGVSDEFMVVAPGCGMP</sequence>
<name>A0A934SS36_9BURK</name>
<dbReference type="Proteomes" id="UP000622890">
    <property type="component" value="Unassembled WGS sequence"/>
</dbReference>
<dbReference type="RefSeq" id="WP_200592509.1">
    <property type="nucleotide sequence ID" value="NZ_JAEPBG010000005.1"/>
</dbReference>
<organism evidence="2 3">
    <name type="scientific">Noviherbaspirillum pedocola</name>
    <dbReference type="NCBI Taxonomy" id="2801341"/>
    <lineage>
        <taxon>Bacteria</taxon>
        <taxon>Pseudomonadati</taxon>
        <taxon>Pseudomonadota</taxon>
        <taxon>Betaproteobacteria</taxon>
        <taxon>Burkholderiales</taxon>
        <taxon>Oxalobacteraceae</taxon>
        <taxon>Noviherbaspirillum</taxon>
    </lineage>
</organism>
<accession>A0A934SS36</accession>
<feature type="region of interest" description="Disordered" evidence="1">
    <location>
        <begin position="1"/>
        <end position="22"/>
    </location>
</feature>
<evidence type="ECO:0000256" key="1">
    <source>
        <dbReference type="SAM" id="MobiDB-lite"/>
    </source>
</evidence>
<reference evidence="2" key="1">
    <citation type="submission" date="2021-01" db="EMBL/GenBank/DDBJ databases">
        <title>Genome sequence of strain Noviherbaspirillum sp. DKR-6.</title>
        <authorList>
            <person name="Chaudhary D.K."/>
        </authorList>
    </citation>
    <scope>NUCLEOTIDE SEQUENCE</scope>
    <source>
        <strain evidence="2">DKR-6</strain>
    </source>
</reference>
<proteinExistence type="predicted"/>
<comment type="caution">
    <text evidence="2">The sequence shown here is derived from an EMBL/GenBank/DDBJ whole genome shotgun (WGS) entry which is preliminary data.</text>
</comment>
<gene>
    <name evidence="2" type="ORF">JJB74_14025</name>
</gene>
<evidence type="ECO:0000313" key="2">
    <source>
        <dbReference type="EMBL" id="MBK4735736.1"/>
    </source>
</evidence>
<dbReference type="AlphaFoldDB" id="A0A934SS36"/>
<protein>
    <submittedName>
        <fullName evidence="2">Uncharacterized protein</fullName>
    </submittedName>
</protein>
<dbReference type="EMBL" id="JAEPBG010000005">
    <property type="protein sequence ID" value="MBK4735736.1"/>
    <property type="molecule type" value="Genomic_DNA"/>
</dbReference>
<evidence type="ECO:0000313" key="3">
    <source>
        <dbReference type="Proteomes" id="UP000622890"/>
    </source>
</evidence>